<name>A0A1G4SFI9_9CAUL</name>
<dbReference type="Gene3D" id="1.20.140.10">
    <property type="entry name" value="Butyryl-CoA Dehydrogenase, subunit A, domain 3"/>
    <property type="match status" value="1"/>
</dbReference>
<reference evidence="2" key="1">
    <citation type="submission" date="2016-10" db="EMBL/GenBank/DDBJ databases">
        <authorList>
            <person name="Varghese N."/>
            <person name="Submissions S."/>
        </authorList>
    </citation>
    <scope>NUCLEOTIDE SEQUENCE [LARGE SCALE GENOMIC DNA]</scope>
    <source>
        <strain evidence="2">CGMCC 1.3431</strain>
    </source>
</reference>
<dbReference type="GO" id="GO:0050660">
    <property type="term" value="F:flavin adenine dinucleotide binding"/>
    <property type="evidence" value="ECO:0007669"/>
    <property type="project" value="InterPro"/>
</dbReference>
<dbReference type="InterPro" id="IPR046373">
    <property type="entry name" value="Acyl-CoA_Oxase/DH_mid-dom_sf"/>
</dbReference>
<dbReference type="OrthoDB" id="7316074at2"/>
<dbReference type="EMBL" id="FMTS01000004">
    <property type="protein sequence ID" value="SCW67950.1"/>
    <property type="molecule type" value="Genomic_DNA"/>
</dbReference>
<dbReference type="RefSeq" id="WP_090648772.1">
    <property type="nucleotide sequence ID" value="NZ_CBCRYE010000002.1"/>
</dbReference>
<dbReference type="InterPro" id="IPR009100">
    <property type="entry name" value="AcylCoA_DH/oxidase_NM_dom_sf"/>
</dbReference>
<keyword evidence="2" id="KW-1185">Reference proteome</keyword>
<protein>
    <submittedName>
        <fullName evidence="1">Acyl-CoA dehydrogenase</fullName>
    </submittedName>
</protein>
<dbReference type="GO" id="GO:0003995">
    <property type="term" value="F:acyl-CoA dehydrogenase activity"/>
    <property type="evidence" value="ECO:0007669"/>
    <property type="project" value="TreeGrafter"/>
</dbReference>
<dbReference type="SUPFAM" id="SSF56645">
    <property type="entry name" value="Acyl-CoA dehydrogenase NM domain-like"/>
    <property type="match status" value="1"/>
</dbReference>
<gene>
    <name evidence="1" type="ORF">SAMN02927928_2654</name>
</gene>
<dbReference type="PANTHER" id="PTHR43884">
    <property type="entry name" value="ACYL-COA DEHYDROGENASE"/>
    <property type="match status" value="1"/>
</dbReference>
<dbReference type="Gene3D" id="2.40.110.10">
    <property type="entry name" value="Butyryl-CoA Dehydrogenase, subunit A, domain 2"/>
    <property type="match status" value="1"/>
</dbReference>
<dbReference type="Gene3D" id="1.10.540.10">
    <property type="entry name" value="Acyl-CoA dehydrogenase/oxidase, N-terminal domain"/>
    <property type="match status" value="1"/>
</dbReference>
<dbReference type="InterPro" id="IPR037069">
    <property type="entry name" value="AcylCoA_DH/ox_N_sf"/>
</dbReference>
<sequence>MATASRDRVELSRTLGERLSFGPRQPGDEKAFTDAILAQLRADRLLWVVSDEENAPALSIGDTARITFNIARLSGSAGLIYAMHMSQALTLVRHGGDTPFFRELLQRLVGEQVLVASGTSEKGVGGDIFGSICTIEEDGDTLTVTKESPNISYLDHAGLILVSAMRLKPNGKKVQMLIAAEMKNTDLQPGRAVGFMGMRGIMNKPYALTVRFAEEALFPDPYPVIARDTMTPSIHIFWAALWSGMAASALDKVRASISSSPPAESDVADVMRSELSRLVDKHYAMNALIRDAVVAFDNRESVGGMGMAHTADVKRLKVLCSDYLTEICLGALGLVGMRGYAEAGTYSLSEILGDMLSARVMISNYRLLTNNAKIERFVEERL</sequence>
<accession>A0A1G4SFI9</accession>
<evidence type="ECO:0000313" key="1">
    <source>
        <dbReference type="EMBL" id="SCW67950.1"/>
    </source>
</evidence>
<proteinExistence type="predicted"/>
<dbReference type="STRING" id="260084.SAMN02927928_2654"/>
<dbReference type="PANTHER" id="PTHR43884:SF12">
    <property type="entry name" value="ISOVALERYL-COA DEHYDROGENASE, MITOCHONDRIAL-RELATED"/>
    <property type="match status" value="1"/>
</dbReference>
<organism evidence="1 2">
    <name type="scientific">Asticcacaulis taihuensis</name>
    <dbReference type="NCBI Taxonomy" id="260084"/>
    <lineage>
        <taxon>Bacteria</taxon>
        <taxon>Pseudomonadati</taxon>
        <taxon>Pseudomonadota</taxon>
        <taxon>Alphaproteobacteria</taxon>
        <taxon>Caulobacterales</taxon>
        <taxon>Caulobacteraceae</taxon>
        <taxon>Asticcacaulis</taxon>
    </lineage>
</organism>
<evidence type="ECO:0000313" key="2">
    <source>
        <dbReference type="Proteomes" id="UP000199150"/>
    </source>
</evidence>
<dbReference type="Proteomes" id="UP000199150">
    <property type="component" value="Unassembled WGS sequence"/>
</dbReference>
<dbReference type="AlphaFoldDB" id="A0A1G4SFI9"/>